<dbReference type="InterPro" id="IPR000792">
    <property type="entry name" value="Tscrpt_reg_LuxR_C"/>
</dbReference>
<dbReference type="PROSITE" id="PS50043">
    <property type="entry name" value="HTH_LUXR_2"/>
    <property type="match status" value="1"/>
</dbReference>
<name>A0A433N7B2_CHLFR</name>
<dbReference type="InterPro" id="IPR003018">
    <property type="entry name" value="GAF"/>
</dbReference>
<evidence type="ECO:0000256" key="3">
    <source>
        <dbReference type="ARBA" id="ARBA00023163"/>
    </source>
</evidence>
<evidence type="ECO:0000313" key="5">
    <source>
        <dbReference type="EMBL" id="RUR77500.1"/>
    </source>
</evidence>
<dbReference type="PRINTS" id="PR00038">
    <property type="entry name" value="HTHLUXR"/>
</dbReference>
<evidence type="ECO:0000313" key="6">
    <source>
        <dbReference type="Proteomes" id="UP000268857"/>
    </source>
</evidence>
<keyword evidence="2" id="KW-0238">DNA-binding</keyword>
<dbReference type="PANTHER" id="PTHR44688">
    <property type="entry name" value="DNA-BINDING TRANSCRIPTIONAL ACTIVATOR DEVR_DOSR"/>
    <property type="match status" value="1"/>
</dbReference>
<keyword evidence="3" id="KW-0804">Transcription</keyword>
<protein>
    <submittedName>
        <fullName evidence="5">LuxR family transcriptional regulator</fullName>
    </submittedName>
</protein>
<dbReference type="PANTHER" id="PTHR44688:SF16">
    <property type="entry name" value="DNA-BINDING TRANSCRIPTIONAL ACTIVATOR DEVR_DOSR"/>
    <property type="match status" value="1"/>
</dbReference>
<reference evidence="5 6" key="1">
    <citation type="journal article" date="2019" name="Genome Biol. Evol.">
        <title>Day and night: Metabolic profiles and evolutionary relationships of six axenic non-marine cyanobacteria.</title>
        <authorList>
            <person name="Will S.E."/>
            <person name="Henke P."/>
            <person name="Boedeker C."/>
            <person name="Huang S."/>
            <person name="Brinkmann H."/>
            <person name="Rohde M."/>
            <person name="Jarek M."/>
            <person name="Friedl T."/>
            <person name="Seufert S."/>
            <person name="Schumacher M."/>
            <person name="Overmann J."/>
            <person name="Neumann-Schaal M."/>
            <person name="Petersen J."/>
        </authorList>
    </citation>
    <scope>NUCLEOTIDE SEQUENCE [LARGE SCALE GENOMIC DNA]</scope>
    <source>
        <strain evidence="5 6">PCC 6912</strain>
    </source>
</reference>
<keyword evidence="6" id="KW-1185">Reference proteome</keyword>
<dbReference type="GO" id="GO:0003677">
    <property type="term" value="F:DNA binding"/>
    <property type="evidence" value="ECO:0007669"/>
    <property type="project" value="UniProtKB-KW"/>
</dbReference>
<dbReference type="SMART" id="SM00065">
    <property type="entry name" value="GAF"/>
    <property type="match status" value="1"/>
</dbReference>
<dbReference type="Pfam" id="PF00196">
    <property type="entry name" value="GerE"/>
    <property type="match status" value="1"/>
</dbReference>
<feature type="domain" description="HTH luxR-type" evidence="4">
    <location>
        <begin position="171"/>
        <end position="236"/>
    </location>
</feature>
<dbReference type="CDD" id="cd06170">
    <property type="entry name" value="LuxR_C_like"/>
    <property type="match status" value="1"/>
</dbReference>
<dbReference type="SUPFAM" id="SSF55781">
    <property type="entry name" value="GAF domain-like"/>
    <property type="match status" value="1"/>
</dbReference>
<evidence type="ECO:0000256" key="2">
    <source>
        <dbReference type="ARBA" id="ARBA00023125"/>
    </source>
</evidence>
<dbReference type="EMBL" id="RSCJ01000017">
    <property type="protein sequence ID" value="RUR77500.1"/>
    <property type="molecule type" value="Genomic_DNA"/>
</dbReference>
<dbReference type="PROSITE" id="PS00622">
    <property type="entry name" value="HTH_LUXR_1"/>
    <property type="match status" value="1"/>
</dbReference>
<dbReference type="Gene3D" id="1.10.10.10">
    <property type="entry name" value="Winged helix-like DNA-binding domain superfamily/Winged helix DNA-binding domain"/>
    <property type="match status" value="1"/>
</dbReference>
<dbReference type="SUPFAM" id="SSF46894">
    <property type="entry name" value="C-terminal effector domain of the bipartite response regulators"/>
    <property type="match status" value="1"/>
</dbReference>
<comment type="caution">
    <text evidence="5">The sequence shown here is derived from an EMBL/GenBank/DDBJ whole genome shotgun (WGS) entry which is preliminary data.</text>
</comment>
<organism evidence="5 6">
    <name type="scientific">Chlorogloeopsis fritschii PCC 6912</name>
    <dbReference type="NCBI Taxonomy" id="211165"/>
    <lineage>
        <taxon>Bacteria</taxon>
        <taxon>Bacillati</taxon>
        <taxon>Cyanobacteriota</taxon>
        <taxon>Cyanophyceae</taxon>
        <taxon>Nostocales</taxon>
        <taxon>Chlorogloeopsidaceae</taxon>
        <taxon>Chlorogloeopsis</taxon>
    </lineage>
</organism>
<dbReference type="AlphaFoldDB" id="A0A433N7B2"/>
<dbReference type="InterPro" id="IPR016032">
    <property type="entry name" value="Sig_transdc_resp-reg_C-effctor"/>
</dbReference>
<evidence type="ECO:0000259" key="4">
    <source>
        <dbReference type="PROSITE" id="PS50043"/>
    </source>
</evidence>
<dbReference type="STRING" id="211165.GCA_000317285_02781"/>
<evidence type="ECO:0000256" key="1">
    <source>
        <dbReference type="ARBA" id="ARBA00023015"/>
    </source>
</evidence>
<dbReference type="Proteomes" id="UP000268857">
    <property type="component" value="Unassembled WGS sequence"/>
</dbReference>
<sequence>MRLVLERVHFAVAMMANTLQSLFQEIAHARDEQDLRLQVMVKVGEYFAAQRWGLFFFNQLPAPTRLQGILQLAASVEHNPVLRYLVEHHAPVHEELLLSAPMWKIICPRADHGHVMVGPIVSNGQLIGGVGFTRIRGNPAFNAKDLADLSAFCLHLSTWLTAIRLQSTEWNSLDMNRLTPRELQIAELVAHGLTNAEIGASLWITENSVKQALKRMFRKLDVSSRAQLVGRLFSNTL</sequence>
<gene>
    <name evidence="5" type="ORF">PCC6912_38910</name>
</gene>
<dbReference type="InterPro" id="IPR036388">
    <property type="entry name" value="WH-like_DNA-bd_sf"/>
</dbReference>
<keyword evidence="1" id="KW-0805">Transcription regulation</keyword>
<accession>A0A433N7B2</accession>
<proteinExistence type="predicted"/>
<dbReference type="GO" id="GO:0006355">
    <property type="term" value="P:regulation of DNA-templated transcription"/>
    <property type="evidence" value="ECO:0007669"/>
    <property type="project" value="InterPro"/>
</dbReference>
<dbReference type="SMART" id="SM00421">
    <property type="entry name" value="HTH_LUXR"/>
    <property type="match status" value="1"/>
</dbReference>